<protein>
    <recommendedName>
        <fullName evidence="4">Photosynthesis system II assembly factor Ycf48/Hcf136-like domain-containing protein</fullName>
    </recommendedName>
</protein>
<feature type="region of interest" description="Disordered" evidence="1">
    <location>
        <begin position="1"/>
        <end position="38"/>
    </location>
</feature>
<feature type="compositionally biased region" description="Basic and acidic residues" evidence="1">
    <location>
        <begin position="28"/>
        <end position="38"/>
    </location>
</feature>
<dbReference type="AlphaFoldDB" id="A0A455T7A3"/>
<evidence type="ECO:0000256" key="2">
    <source>
        <dbReference type="SAM" id="Phobius"/>
    </source>
</evidence>
<reference evidence="3" key="1">
    <citation type="submission" date="2018-12" db="EMBL/GenBank/DDBJ databases">
        <title>Novel natural products biosynthetic potential of the class Ktedonobacteria.</title>
        <authorList>
            <person name="Zheng Y."/>
            <person name="Saitou A."/>
            <person name="Wang C.M."/>
            <person name="Toyoda A."/>
            <person name="Minakuchi Y."/>
            <person name="Sekiguchi Y."/>
            <person name="Ueda K."/>
            <person name="Takano H."/>
            <person name="Sakai Y."/>
            <person name="Yokota A."/>
            <person name="Yabe S."/>
        </authorList>
    </citation>
    <scope>NUCLEOTIDE SEQUENCE</scope>
    <source>
        <strain evidence="3">A3-2</strain>
    </source>
</reference>
<name>A0A455T7A3_9CHLR</name>
<proteinExistence type="predicted"/>
<keyword evidence="2" id="KW-0472">Membrane</keyword>
<dbReference type="EMBL" id="AP019377">
    <property type="protein sequence ID" value="BBH95425.1"/>
    <property type="molecule type" value="Genomic_DNA"/>
</dbReference>
<sequence>MMEDQQRTPYTFHTASPYTPPPPPENRPPAEPKEERPRGFSGRVKLLTVLLVALCVIAGGTFLLLQSWHSSGPTAGVQNGAQAPAKPWCAPPQGLSTNFVGFGIAGRSSHDVWSIGAGIMHWDGKKWSVSFRPLSAQLVLRNMVEIAPDNIWAVGEQLTNGLASHPFTAHYDGKNWSVVTAPDGAPGGKNTLVAVSGTASDNVWAVGFQVPARGPLASLIEHWDGQRWSVVKHPEPVSGLQFTSVKAFASNDVWAVGYGSVLRNGKSVNQPVIEHWNGQAWSVVASPDLTPSGGGALYALDGPNSNDLWAVGSASNRLLSEHWDGQSWKIIDTPAVPPDSSNWLASVAVSSSGGVWVVGRIRDGSNAFQPFIGHWDGHQWQVLQDTADNAGELDQITQIDGQYWIVGIPRSNGGHAFIHVLCP</sequence>
<evidence type="ECO:0008006" key="4">
    <source>
        <dbReference type="Google" id="ProtNLM"/>
    </source>
</evidence>
<feature type="transmembrane region" description="Helical" evidence="2">
    <location>
        <begin position="46"/>
        <end position="65"/>
    </location>
</feature>
<organism evidence="3">
    <name type="scientific">Thermogemmatispora argillosa</name>
    <dbReference type="NCBI Taxonomy" id="2045280"/>
    <lineage>
        <taxon>Bacteria</taxon>
        <taxon>Bacillati</taxon>
        <taxon>Chloroflexota</taxon>
        <taxon>Ktedonobacteria</taxon>
        <taxon>Thermogemmatisporales</taxon>
        <taxon>Thermogemmatisporaceae</taxon>
        <taxon>Thermogemmatispora</taxon>
    </lineage>
</organism>
<evidence type="ECO:0000313" key="3">
    <source>
        <dbReference type="EMBL" id="BBH95425.1"/>
    </source>
</evidence>
<gene>
    <name evidence="3" type="ORF">KTA_36240</name>
</gene>
<keyword evidence="2" id="KW-0812">Transmembrane</keyword>
<accession>A0A455T7A3</accession>
<feature type="compositionally biased region" description="Polar residues" evidence="1">
    <location>
        <begin position="7"/>
        <end position="17"/>
    </location>
</feature>
<feature type="compositionally biased region" description="Pro residues" evidence="1">
    <location>
        <begin position="18"/>
        <end position="27"/>
    </location>
</feature>
<keyword evidence="2" id="KW-1133">Transmembrane helix</keyword>
<evidence type="ECO:0000256" key="1">
    <source>
        <dbReference type="SAM" id="MobiDB-lite"/>
    </source>
</evidence>